<evidence type="ECO:0000256" key="5">
    <source>
        <dbReference type="PROSITE-ProRule" id="PRU10015"/>
    </source>
</evidence>
<proteinExistence type="inferred from homology"/>
<keyword evidence="3 4" id="KW-0949">S-adenosyl-L-methionine</keyword>
<evidence type="ECO:0000256" key="3">
    <source>
        <dbReference type="ARBA" id="ARBA00022691"/>
    </source>
</evidence>
<dbReference type="PROSITE" id="PS01231">
    <property type="entry name" value="TRMA_2"/>
    <property type="match status" value="1"/>
</dbReference>
<feature type="active site" evidence="5">
    <location>
        <position position="376"/>
    </location>
</feature>
<feature type="active site" description="Nucleophile" evidence="4">
    <location>
        <position position="376"/>
    </location>
</feature>
<keyword evidence="2 4" id="KW-0808">Transferase</keyword>
<dbReference type="Gene3D" id="3.40.50.150">
    <property type="entry name" value="Vaccinia Virus protein VP39"/>
    <property type="match status" value="1"/>
</dbReference>
<dbReference type="OrthoDB" id="9804590at2"/>
<dbReference type="AlphaFoldDB" id="A0A147KK55"/>
<dbReference type="RefSeq" id="WP_068754862.1">
    <property type="nucleotide sequence ID" value="NZ_KQ950181.1"/>
</dbReference>
<dbReference type="SUPFAM" id="SSF53335">
    <property type="entry name" value="S-adenosyl-L-methionine-dependent methyltransferases"/>
    <property type="match status" value="1"/>
</dbReference>
<dbReference type="PANTHER" id="PTHR11061:SF30">
    <property type="entry name" value="TRNA (URACIL(54)-C(5))-METHYLTRANSFERASE"/>
    <property type="match status" value="1"/>
</dbReference>
<dbReference type="InterPro" id="IPR030391">
    <property type="entry name" value="MeTrfase_TrmA_CS"/>
</dbReference>
<dbReference type="SUPFAM" id="SSF50249">
    <property type="entry name" value="Nucleic acid-binding proteins"/>
    <property type="match status" value="1"/>
</dbReference>
<feature type="binding site" evidence="4">
    <location>
        <position position="281"/>
    </location>
    <ligand>
        <name>S-adenosyl-L-methionine</name>
        <dbReference type="ChEBI" id="CHEBI:59789"/>
    </ligand>
</feature>
<feature type="binding site" evidence="4">
    <location>
        <position position="349"/>
    </location>
    <ligand>
        <name>S-adenosyl-L-methionine</name>
        <dbReference type="ChEBI" id="CHEBI:59789"/>
    </ligand>
</feature>
<dbReference type="GO" id="GO:0070041">
    <property type="term" value="F:rRNA (uridine-C5-)-methyltransferase activity"/>
    <property type="evidence" value="ECO:0007669"/>
    <property type="project" value="TreeGrafter"/>
</dbReference>
<dbReference type="STRING" id="665004.AC529_05400"/>
<dbReference type="PROSITE" id="PS01230">
    <property type="entry name" value="TRMA_1"/>
    <property type="match status" value="1"/>
</dbReference>
<feature type="binding site" evidence="4">
    <location>
        <position position="305"/>
    </location>
    <ligand>
        <name>S-adenosyl-L-methionine</name>
        <dbReference type="ChEBI" id="CHEBI:59789"/>
    </ligand>
</feature>
<dbReference type="PROSITE" id="PS51687">
    <property type="entry name" value="SAM_MT_RNA_M5U"/>
    <property type="match status" value="1"/>
</dbReference>
<dbReference type="InterPro" id="IPR002792">
    <property type="entry name" value="TRAM_dom"/>
</dbReference>
<organism evidence="7 8">
    <name type="scientific">Thermobifida cellulosilytica TB100</name>
    <dbReference type="NCBI Taxonomy" id="665004"/>
    <lineage>
        <taxon>Bacteria</taxon>
        <taxon>Bacillati</taxon>
        <taxon>Actinomycetota</taxon>
        <taxon>Actinomycetes</taxon>
        <taxon>Streptosporangiales</taxon>
        <taxon>Nocardiopsidaceae</taxon>
        <taxon>Thermobifida</taxon>
    </lineage>
</organism>
<evidence type="ECO:0000313" key="8">
    <source>
        <dbReference type="Proteomes" id="UP000074382"/>
    </source>
</evidence>
<keyword evidence="8" id="KW-1185">Reference proteome</keyword>
<evidence type="ECO:0000256" key="2">
    <source>
        <dbReference type="ARBA" id="ARBA00022679"/>
    </source>
</evidence>
<dbReference type="Proteomes" id="UP000074382">
    <property type="component" value="Unassembled WGS sequence"/>
</dbReference>
<evidence type="ECO:0000256" key="1">
    <source>
        <dbReference type="ARBA" id="ARBA00022603"/>
    </source>
</evidence>
<reference evidence="8" key="1">
    <citation type="journal article" date="2017" name="Acta Aliment.">
        <title>Plant polysaccharide degrading enzyme system of Thermpbifida cellulosilytica TB100 revealed by de novo genome project data.</title>
        <authorList>
            <person name="Toth A."/>
            <person name="Baka E."/>
            <person name="Luzics S."/>
            <person name="Bata-Vidacs I."/>
            <person name="Nagy I."/>
            <person name="Balint B."/>
            <person name="Herceg R."/>
            <person name="Olasz F."/>
            <person name="Wilk T."/>
            <person name="Nagy T."/>
            <person name="Kriszt B."/>
            <person name="Nagy I."/>
            <person name="Kukolya J."/>
        </authorList>
    </citation>
    <scope>NUCLEOTIDE SEQUENCE [LARGE SCALE GENOMIC DNA]</scope>
    <source>
        <strain evidence="8">TB100</strain>
    </source>
</reference>
<dbReference type="InterPro" id="IPR010280">
    <property type="entry name" value="U5_MeTrfase_fam"/>
</dbReference>
<dbReference type="InterPro" id="IPR030390">
    <property type="entry name" value="MeTrfase_TrmA_AS"/>
</dbReference>
<feature type="binding site" evidence="4">
    <location>
        <position position="252"/>
    </location>
    <ligand>
        <name>S-adenosyl-L-methionine</name>
        <dbReference type="ChEBI" id="CHEBI:59789"/>
    </ligand>
</feature>
<dbReference type="Pfam" id="PF01938">
    <property type="entry name" value="TRAM"/>
    <property type="match status" value="1"/>
</dbReference>
<feature type="domain" description="TRAM" evidence="6">
    <location>
        <begin position="1"/>
        <end position="59"/>
    </location>
</feature>
<dbReference type="Pfam" id="PF05958">
    <property type="entry name" value="tRNA_U5-meth_tr"/>
    <property type="match status" value="1"/>
</dbReference>
<comment type="caution">
    <text evidence="7">The sequence shown here is derived from an EMBL/GenBank/DDBJ whole genome shotgun (WGS) entry which is preliminary data.</text>
</comment>
<accession>A0A147KK55</accession>
<name>A0A147KK55_THECS</name>
<dbReference type="PATRIC" id="fig|665004.4.peg.1525"/>
<comment type="similarity">
    <text evidence="4">Belongs to the class I-like SAM-binding methyltransferase superfamily. RNA M5U methyltransferase family.</text>
</comment>
<protein>
    <submittedName>
        <fullName evidence="7">SAM-dependent methyltransferase</fullName>
    </submittedName>
</protein>
<evidence type="ECO:0000313" key="7">
    <source>
        <dbReference type="EMBL" id="KUP97674.1"/>
    </source>
</evidence>
<dbReference type="PROSITE" id="PS50926">
    <property type="entry name" value="TRAM"/>
    <property type="match status" value="1"/>
</dbReference>
<dbReference type="Gene3D" id="2.40.50.1070">
    <property type="match status" value="1"/>
</dbReference>
<keyword evidence="1 4" id="KW-0489">Methyltransferase</keyword>
<sequence length="419" mass="45301">MSRLGTHVEVRLDGVAHGGWCVGRHEGQVVFVRHALPGELVRALVTEETKRFLRADAVEVLEASPDRVEPPCPFAGPGRCGGCDWQHASLDAQRRIKAQVVAEQLHRIAGIDREVVVEELPGTPDGLGWRTRVRFAVDADGTPGLRRHRSHSVEPIDSCPIAHPGVNRLEVPRRRWPRVAEVEAVASAGTGDAALVVTPTTAKLPELPRPAAPAAVLRRFRGGRIQTVRGRRGVVETAAGRRWRVSAGAFWQVHPAAAQTLTEAVLRALEPKPGQTALDLYCGVGLFAGALGVAVGPEGRVFGVESSAEAVRDAQYNLRDLPQVRIERGDAAAHLRQWADLRVDLAVADPPRAGLGAQAVESLAALRPQRIAYVSCDPATLARDLALFAERGYRLEDLRAFDAFPMTHHVECLAVLARG</sequence>
<gene>
    <name evidence="7" type="ORF">AC529_05400</name>
</gene>
<dbReference type="GO" id="GO:0070475">
    <property type="term" value="P:rRNA base methylation"/>
    <property type="evidence" value="ECO:0007669"/>
    <property type="project" value="TreeGrafter"/>
</dbReference>
<dbReference type="CDD" id="cd02440">
    <property type="entry name" value="AdoMet_MTases"/>
    <property type="match status" value="1"/>
</dbReference>
<dbReference type="PANTHER" id="PTHR11061">
    <property type="entry name" value="RNA M5U METHYLTRANSFERASE"/>
    <property type="match status" value="1"/>
</dbReference>
<dbReference type="InterPro" id="IPR012340">
    <property type="entry name" value="NA-bd_OB-fold"/>
</dbReference>
<dbReference type="InterPro" id="IPR029063">
    <property type="entry name" value="SAM-dependent_MTases_sf"/>
</dbReference>
<dbReference type="EMBL" id="LGEM01000021">
    <property type="protein sequence ID" value="KUP97674.1"/>
    <property type="molecule type" value="Genomic_DNA"/>
</dbReference>
<dbReference type="Gene3D" id="2.40.50.140">
    <property type="entry name" value="Nucleic acid-binding proteins"/>
    <property type="match status" value="1"/>
</dbReference>
<evidence type="ECO:0000259" key="6">
    <source>
        <dbReference type="PROSITE" id="PS50926"/>
    </source>
</evidence>
<evidence type="ECO:0000256" key="4">
    <source>
        <dbReference type="PROSITE-ProRule" id="PRU01024"/>
    </source>
</evidence>